<proteinExistence type="inferred from homology"/>
<dbReference type="GO" id="GO:0016705">
    <property type="term" value="F:oxidoreductase activity, acting on paired donors, with incorporation or reduction of molecular oxygen"/>
    <property type="evidence" value="ECO:0007669"/>
    <property type="project" value="InterPro"/>
</dbReference>
<comment type="similarity">
    <text evidence="2 8">Belongs to the cytochrome P450 family.</text>
</comment>
<dbReference type="OrthoDB" id="1103324at2759"/>
<organism evidence="9 10">
    <name type="scientific">Penicillium brasilianum</name>
    <dbReference type="NCBI Taxonomy" id="104259"/>
    <lineage>
        <taxon>Eukaryota</taxon>
        <taxon>Fungi</taxon>
        <taxon>Dikarya</taxon>
        <taxon>Ascomycota</taxon>
        <taxon>Pezizomycotina</taxon>
        <taxon>Eurotiomycetes</taxon>
        <taxon>Eurotiomycetidae</taxon>
        <taxon>Eurotiales</taxon>
        <taxon>Aspergillaceae</taxon>
        <taxon>Penicillium</taxon>
    </lineage>
</organism>
<evidence type="ECO:0000256" key="2">
    <source>
        <dbReference type="ARBA" id="ARBA00010617"/>
    </source>
</evidence>
<protein>
    <recommendedName>
        <fullName evidence="11">Cytochrome P450</fullName>
    </recommendedName>
</protein>
<evidence type="ECO:0000256" key="7">
    <source>
        <dbReference type="PIRSR" id="PIRSR602401-1"/>
    </source>
</evidence>
<keyword evidence="10" id="KW-1185">Reference proteome</keyword>
<dbReference type="SUPFAM" id="SSF48264">
    <property type="entry name" value="Cytochrome P450"/>
    <property type="match status" value="1"/>
</dbReference>
<evidence type="ECO:0000256" key="5">
    <source>
        <dbReference type="ARBA" id="ARBA00023004"/>
    </source>
</evidence>
<dbReference type="STRING" id="104259.A0A0F7TZ07"/>
<dbReference type="InterPro" id="IPR050364">
    <property type="entry name" value="Cytochrome_P450_fung"/>
</dbReference>
<reference evidence="10" key="1">
    <citation type="journal article" date="2015" name="Genome Announc.">
        <title>Draft genome sequence of the fungus Penicillium brasilianum MG11.</title>
        <authorList>
            <person name="Horn F."/>
            <person name="Linde J."/>
            <person name="Mattern D.J."/>
            <person name="Walther G."/>
            <person name="Guthke R."/>
            <person name="Brakhage A.A."/>
            <person name="Valiante V."/>
        </authorList>
    </citation>
    <scope>NUCLEOTIDE SEQUENCE [LARGE SCALE GENOMIC DNA]</scope>
    <source>
        <strain evidence="10">MG11</strain>
    </source>
</reference>
<dbReference type="EMBL" id="CDHK01000012">
    <property type="protein sequence ID" value="CEJ61863.1"/>
    <property type="molecule type" value="Genomic_DNA"/>
</dbReference>
<accession>A0A0F7TZ07</accession>
<evidence type="ECO:0008006" key="11">
    <source>
        <dbReference type="Google" id="ProtNLM"/>
    </source>
</evidence>
<feature type="binding site" description="axial binding residue" evidence="7">
    <location>
        <position position="139"/>
    </location>
    <ligand>
        <name>heme</name>
        <dbReference type="ChEBI" id="CHEBI:30413"/>
    </ligand>
    <ligandPart>
        <name>Fe</name>
        <dbReference type="ChEBI" id="CHEBI:18248"/>
    </ligandPart>
</feature>
<dbReference type="InterPro" id="IPR002401">
    <property type="entry name" value="Cyt_P450_E_grp-I"/>
</dbReference>
<evidence type="ECO:0000256" key="6">
    <source>
        <dbReference type="ARBA" id="ARBA00023033"/>
    </source>
</evidence>
<dbReference type="AlphaFoldDB" id="A0A0F7TZ07"/>
<evidence type="ECO:0000256" key="8">
    <source>
        <dbReference type="RuleBase" id="RU000461"/>
    </source>
</evidence>
<dbReference type="PANTHER" id="PTHR46300">
    <property type="entry name" value="P450, PUTATIVE (EUROFUNG)-RELATED-RELATED"/>
    <property type="match status" value="1"/>
</dbReference>
<comment type="cofactor">
    <cofactor evidence="1 7">
        <name>heme</name>
        <dbReference type="ChEBI" id="CHEBI:30413"/>
    </cofactor>
</comment>
<dbReference type="PROSITE" id="PS00086">
    <property type="entry name" value="CYTOCHROME_P450"/>
    <property type="match status" value="1"/>
</dbReference>
<name>A0A0F7TZ07_PENBI</name>
<dbReference type="GO" id="GO:0004497">
    <property type="term" value="F:monooxygenase activity"/>
    <property type="evidence" value="ECO:0007669"/>
    <property type="project" value="UniProtKB-KW"/>
</dbReference>
<keyword evidence="6 8" id="KW-0503">Monooxygenase</keyword>
<keyword evidence="7 8" id="KW-0349">Heme</keyword>
<dbReference type="GO" id="GO:0005506">
    <property type="term" value="F:iron ion binding"/>
    <property type="evidence" value="ECO:0007669"/>
    <property type="project" value="InterPro"/>
</dbReference>
<dbReference type="PRINTS" id="PR00385">
    <property type="entry name" value="P450"/>
</dbReference>
<dbReference type="InterPro" id="IPR036396">
    <property type="entry name" value="Cyt_P450_sf"/>
</dbReference>
<dbReference type="GO" id="GO:0043386">
    <property type="term" value="P:mycotoxin biosynthetic process"/>
    <property type="evidence" value="ECO:0007669"/>
    <property type="project" value="UniProtKB-ARBA"/>
</dbReference>
<keyword evidence="5 7" id="KW-0408">Iron</keyword>
<dbReference type="InterPro" id="IPR017972">
    <property type="entry name" value="Cyt_P450_CS"/>
</dbReference>
<evidence type="ECO:0000256" key="4">
    <source>
        <dbReference type="ARBA" id="ARBA00023002"/>
    </source>
</evidence>
<dbReference type="Pfam" id="PF00067">
    <property type="entry name" value="p450"/>
    <property type="match status" value="1"/>
</dbReference>
<gene>
    <name evidence="9" type="ORF">PMG11_10380</name>
</gene>
<keyword evidence="3 7" id="KW-0479">Metal-binding</keyword>
<dbReference type="GO" id="GO:0020037">
    <property type="term" value="F:heme binding"/>
    <property type="evidence" value="ECO:0007669"/>
    <property type="project" value="InterPro"/>
</dbReference>
<dbReference type="InterPro" id="IPR001128">
    <property type="entry name" value="Cyt_P450"/>
</dbReference>
<dbReference type="PANTHER" id="PTHR46300:SF2">
    <property type="entry name" value="CYTOCHROME P450 MONOOXYGENASE ALNH-RELATED"/>
    <property type="match status" value="1"/>
</dbReference>
<sequence length="222" mass="25251">MSTWSFLEAMLHFPDVQKKAQKEIDDVVGDRIPVFEDLASIPYVRCMMKEVWRWRPPVALGHPHVTTKEIEYGGYRIPKGSRIRINSWAIGHDANRHEDPERFWPERYAHDTTTTMQSINSSDVTQRDHFAFGSGRRVCPGYHVAERSLAVSIMRILWAFDVKPSSTAKLPLDPSDYRGQPPGNPNNDLPVNLVLRSGKSELVKKAFNDALQARAPMAQLVT</sequence>
<evidence type="ECO:0000313" key="9">
    <source>
        <dbReference type="EMBL" id="CEJ61863.1"/>
    </source>
</evidence>
<keyword evidence="4 8" id="KW-0560">Oxidoreductase</keyword>
<evidence type="ECO:0000256" key="3">
    <source>
        <dbReference type="ARBA" id="ARBA00022723"/>
    </source>
</evidence>
<evidence type="ECO:0000256" key="1">
    <source>
        <dbReference type="ARBA" id="ARBA00001971"/>
    </source>
</evidence>
<dbReference type="Gene3D" id="1.10.630.10">
    <property type="entry name" value="Cytochrome P450"/>
    <property type="match status" value="1"/>
</dbReference>
<evidence type="ECO:0000313" key="10">
    <source>
        <dbReference type="Proteomes" id="UP000042958"/>
    </source>
</evidence>
<dbReference type="Proteomes" id="UP000042958">
    <property type="component" value="Unassembled WGS sequence"/>
</dbReference>
<dbReference type="PRINTS" id="PR00463">
    <property type="entry name" value="EP450I"/>
</dbReference>